<dbReference type="Gene3D" id="1.10.10.10">
    <property type="entry name" value="Winged helix-like DNA-binding domain superfamily/Winged helix DNA-binding domain"/>
    <property type="match status" value="1"/>
</dbReference>
<keyword evidence="4" id="KW-0804">Transcription</keyword>
<dbReference type="InterPro" id="IPR036388">
    <property type="entry name" value="WH-like_DNA-bd_sf"/>
</dbReference>
<dbReference type="InterPro" id="IPR050950">
    <property type="entry name" value="HTH-type_LysR_regulators"/>
</dbReference>
<name>A0A2Z6EYC3_9BURK</name>
<dbReference type="InterPro" id="IPR005119">
    <property type="entry name" value="LysR_subst-bd"/>
</dbReference>
<protein>
    <submittedName>
        <fullName evidence="5">Transcriptional regulator, LysR family</fullName>
    </submittedName>
</protein>
<organism evidence="5 6">
    <name type="scientific">Mycoavidus cysteinexigens</name>
    <dbReference type="NCBI Taxonomy" id="1553431"/>
    <lineage>
        <taxon>Bacteria</taxon>
        <taxon>Pseudomonadati</taxon>
        <taxon>Pseudomonadota</taxon>
        <taxon>Betaproteobacteria</taxon>
        <taxon>Burkholderiales</taxon>
        <taxon>Burkholderiaceae</taxon>
        <taxon>Mycoavidus</taxon>
    </lineage>
</organism>
<dbReference type="PANTHER" id="PTHR30419:SF8">
    <property type="entry name" value="NITROGEN ASSIMILATION TRANSCRIPTIONAL ACTIVATOR-RELATED"/>
    <property type="match status" value="1"/>
</dbReference>
<reference evidence="5 6" key="1">
    <citation type="journal article" date="2018" name="Microbes Environ.">
        <title>Comparative Genomic Insights into Endofungal Lifestyles of Two Bacterial Endosymbionts, Mycoavidus cysteinexigens and Burkholderia rhizoxinica.</title>
        <authorList>
            <person name="Sharmin D."/>
            <person name="Guo Y."/>
            <person name="Nishizawa T."/>
            <person name="Ohshima S."/>
            <person name="Sato Y."/>
            <person name="Takashima Y."/>
            <person name="Narisawa K."/>
            <person name="Ohta H."/>
        </authorList>
    </citation>
    <scope>NUCLEOTIDE SEQUENCE [LARGE SCALE GENOMIC DNA]</scope>
    <source>
        <strain evidence="5 6">B1-EB</strain>
    </source>
</reference>
<dbReference type="SUPFAM" id="SSF53850">
    <property type="entry name" value="Periplasmic binding protein-like II"/>
    <property type="match status" value="1"/>
</dbReference>
<dbReference type="PROSITE" id="PS50931">
    <property type="entry name" value="HTH_LYSR"/>
    <property type="match status" value="1"/>
</dbReference>
<dbReference type="Pfam" id="PF03466">
    <property type="entry name" value="LysR_substrate"/>
    <property type="match status" value="1"/>
</dbReference>
<evidence type="ECO:0000313" key="6">
    <source>
        <dbReference type="Proteomes" id="UP000282597"/>
    </source>
</evidence>
<proteinExistence type="inferred from homology"/>
<dbReference type="Proteomes" id="UP000282597">
    <property type="component" value="Chromosome"/>
</dbReference>
<evidence type="ECO:0000256" key="3">
    <source>
        <dbReference type="ARBA" id="ARBA00023125"/>
    </source>
</evidence>
<comment type="similarity">
    <text evidence="1">Belongs to the LysR transcriptional regulatory family.</text>
</comment>
<evidence type="ECO:0000256" key="1">
    <source>
        <dbReference type="ARBA" id="ARBA00009437"/>
    </source>
</evidence>
<dbReference type="PANTHER" id="PTHR30419">
    <property type="entry name" value="HTH-TYPE TRANSCRIPTIONAL REGULATOR YBHD"/>
    <property type="match status" value="1"/>
</dbReference>
<dbReference type="RefSeq" id="WP_045364139.1">
    <property type="nucleotide sequence ID" value="NZ_AP018150.1"/>
</dbReference>
<dbReference type="GO" id="GO:0003677">
    <property type="term" value="F:DNA binding"/>
    <property type="evidence" value="ECO:0007669"/>
    <property type="project" value="UniProtKB-KW"/>
</dbReference>
<evidence type="ECO:0000313" key="5">
    <source>
        <dbReference type="EMBL" id="BBE10392.1"/>
    </source>
</evidence>
<dbReference type="InterPro" id="IPR036390">
    <property type="entry name" value="WH_DNA-bd_sf"/>
</dbReference>
<dbReference type="InterPro" id="IPR000847">
    <property type="entry name" value="LysR_HTH_N"/>
</dbReference>
<gene>
    <name evidence="5" type="ORF">MCB1EB_2231</name>
</gene>
<accession>A0A2Z6EYC3</accession>
<sequence length="318" mass="35922">MREINQRRLRYFHAVYTHGKIRTAADYLNTDGSVITRQIGLLEQEIGFKLFERRPRGVAPTEVAKSLLEYYRKNREARAEFEADVQALNEMRRGSIHIATASTFVAPLMDVFNQFHRQCPNVSLNIEEIFEPSKIIRQILDDILHIGIIHLCPERPDLQLYASVPLPLNMLVSKEHPLAQKQKVTLKEAMSSSLSLPASGVSRELVEAACQTEKIALPPCIFESDSTIARKKFACDSLGAVFMSIFSAREEIKKGELIALEIDHPIFQSAKLALVVRRGKPLLPAIHQLLKSLHRGLSIFTHQAEVSDHLLIRSGEEN</sequence>
<dbReference type="SUPFAM" id="SSF46785">
    <property type="entry name" value="Winged helix' DNA-binding domain"/>
    <property type="match status" value="1"/>
</dbReference>
<dbReference type="KEGG" id="mcys:MCB1EB_2231"/>
<dbReference type="GO" id="GO:0005829">
    <property type="term" value="C:cytosol"/>
    <property type="evidence" value="ECO:0007669"/>
    <property type="project" value="TreeGrafter"/>
</dbReference>
<evidence type="ECO:0000256" key="2">
    <source>
        <dbReference type="ARBA" id="ARBA00023015"/>
    </source>
</evidence>
<keyword evidence="6" id="KW-1185">Reference proteome</keyword>
<dbReference type="GO" id="GO:0003700">
    <property type="term" value="F:DNA-binding transcription factor activity"/>
    <property type="evidence" value="ECO:0007669"/>
    <property type="project" value="InterPro"/>
</dbReference>
<evidence type="ECO:0000256" key="4">
    <source>
        <dbReference type="ARBA" id="ARBA00023163"/>
    </source>
</evidence>
<dbReference type="EMBL" id="AP018150">
    <property type="protein sequence ID" value="BBE10392.1"/>
    <property type="molecule type" value="Genomic_DNA"/>
</dbReference>
<dbReference type="AlphaFoldDB" id="A0A2Z6EYC3"/>
<keyword evidence="3" id="KW-0238">DNA-binding</keyword>
<keyword evidence="2" id="KW-0805">Transcription regulation</keyword>
<dbReference type="Pfam" id="PF00126">
    <property type="entry name" value="HTH_1"/>
    <property type="match status" value="1"/>
</dbReference>
<dbReference type="Gene3D" id="3.40.190.290">
    <property type="match status" value="1"/>
</dbReference>